<proteinExistence type="predicted"/>
<dbReference type="Pfam" id="PF12766">
    <property type="entry name" value="Pyridox_oxase_2"/>
    <property type="match status" value="1"/>
</dbReference>
<evidence type="ECO:0000313" key="4">
    <source>
        <dbReference type="Proteomes" id="UP001497600"/>
    </source>
</evidence>
<dbReference type="PANTHER" id="PTHR28243">
    <property type="entry name" value="AGL049CP"/>
    <property type="match status" value="1"/>
</dbReference>
<reference evidence="3 4" key="1">
    <citation type="submission" date="2024-01" db="EMBL/GenBank/DDBJ databases">
        <authorList>
            <consortium name="Genoscope - CEA"/>
            <person name="William W."/>
        </authorList>
    </citation>
    <scope>NUCLEOTIDE SEQUENCE [LARGE SCALE GENOMIC DNA]</scope>
    <source>
        <strain evidence="3 4">29B2s-10</strain>
    </source>
</reference>
<gene>
    <name evidence="3" type="ORF">CAAN4_H01376</name>
</gene>
<accession>A0ABP0EJ47</accession>
<organism evidence="3 4">
    <name type="scientific">[Candida] anglica</name>
    <dbReference type="NCBI Taxonomy" id="148631"/>
    <lineage>
        <taxon>Eukaryota</taxon>
        <taxon>Fungi</taxon>
        <taxon>Dikarya</taxon>
        <taxon>Ascomycota</taxon>
        <taxon>Saccharomycotina</taxon>
        <taxon>Pichiomycetes</taxon>
        <taxon>Debaryomycetaceae</taxon>
        <taxon>Kurtzmaniella</taxon>
    </lineage>
</organism>
<dbReference type="Gene3D" id="2.30.110.10">
    <property type="entry name" value="Electron Transport, Fmn-binding Protein, Chain A"/>
    <property type="match status" value="1"/>
</dbReference>
<dbReference type="EMBL" id="OZ004260">
    <property type="protein sequence ID" value="CAK7920338.1"/>
    <property type="molecule type" value="Genomic_DNA"/>
</dbReference>
<name>A0ABP0EJ47_9ASCO</name>
<dbReference type="InterPro" id="IPR024624">
    <property type="entry name" value="Pyridox_Oxase_Alr4036_FMN-bd"/>
</dbReference>
<dbReference type="InterPro" id="IPR012349">
    <property type="entry name" value="Split_barrel_FMN-bd"/>
</dbReference>
<feature type="compositionally biased region" description="Acidic residues" evidence="1">
    <location>
        <begin position="136"/>
        <end position="149"/>
    </location>
</feature>
<evidence type="ECO:0000259" key="2">
    <source>
        <dbReference type="Pfam" id="PF12766"/>
    </source>
</evidence>
<dbReference type="SUPFAM" id="SSF50475">
    <property type="entry name" value="FMN-binding split barrel"/>
    <property type="match status" value="1"/>
</dbReference>
<dbReference type="Proteomes" id="UP001497600">
    <property type="component" value="Chromosome H"/>
</dbReference>
<feature type="region of interest" description="Disordered" evidence="1">
    <location>
        <begin position="117"/>
        <end position="149"/>
    </location>
</feature>
<dbReference type="PANTHER" id="PTHR28243:SF1">
    <property type="entry name" value="PYRIDOXAMINE 5'-PHOSPHATE OXIDASE ALR4036 FAMILY FMN-BINDING DOMAIN-CONTAINING PROTEIN"/>
    <property type="match status" value="1"/>
</dbReference>
<keyword evidence="4" id="KW-1185">Reference proteome</keyword>
<feature type="domain" description="Pyridoxamine 5'-phosphate oxidase Alr4036 family FMN-binding" evidence="2">
    <location>
        <begin position="8"/>
        <end position="106"/>
    </location>
</feature>
<evidence type="ECO:0000313" key="3">
    <source>
        <dbReference type="EMBL" id="CAK7920338.1"/>
    </source>
</evidence>
<protein>
    <recommendedName>
        <fullName evidence="2">Pyridoxamine 5'-phosphate oxidase Alr4036 family FMN-binding domain-containing protein</fullName>
    </recommendedName>
</protein>
<evidence type="ECO:0000256" key="1">
    <source>
        <dbReference type="SAM" id="MobiDB-lite"/>
    </source>
</evidence>
<sequence>MLQNQYMAGWVPGFTSALEMELNQENATPFITCQLATVDSQGFPHVRTLVYRGFLFDDKSNNIISLTTDRRMSKYQEILNNDKVEAVFYFPTSRKQFRFRGVARIIDKEHKPRVDISSISPRHIIENSRSASASDSDSDSDSDDDNSSIEEETVLEFQNSAIPPISRPIHHHLISPSLSTTLQQYKSANNLSYTNLHDLTSVEFTPPSEEEWNQEILRQWSNLSKKLKSSFRKPMPKTKIDNEKQKLIDSISRGVDGKKEETGMDNFAIIALFTDYVDLYEMEKDRRYIYEKDSYQMWKENEVCP</sequence>